<protein>
    <submittedName>
        <fullName evidence="5">Terpenoid synthase</fullName>
    </submittedName>
</protein>
<dbReference type="AlphaFoldDB" id="A0A1B7TEU5"/>
<dbReference type="InterPro" id="IPR008949">
    <property type="entry name" value="Isoprenoid_synthase_dom_sf"/>
</dbReference>
<dbReference type="PANTHER" id="PTHR12001">
    <property type="entry name" value="GERANYLGERANYL PYROPHOSPHATE SYNTHASE"/>
    <property type="match status" value="1"/>
</dbReference>
<evidence type="ECO:0000256" key="3">
    <source>
        <dbReference type="ARBA" id="ARBA00022842"/>
    </source>
</evidence>
<dbReference type="SFLD" id="SFLDS00005">
    <property type="entry name" value="Isoprenoid_Synthase_Type_I"/>
    <property type="match status" value="1"/>
</dbReference>
<sequence length="335" mass="38726">MNFKDLTELPVLISDYLTENADLNKSIDYKDLEEIQLPLSRGKSGKGFRKLLLLSLCDYLGIEIKADDTRLIIISKFIDLLHNSSLLIDDIEDSSKTRRNEPCAYIQYGVALTLNCGTFGIFKGVDELITCMDSDSIEGLTTEMKYEILKIINEEIMHLHIGQGLEIYWRDISLNIPEMESYIKMIRMKTSGMLRIMARLFLKFFNIPNEKEQGIIKLMDYIGIVYQIRDDYLNLSSKEATDILEGKFSFPILLGINKELEETNKSQIYDIVTKKYKFETDIELVLDVLEKQQSLKNNEILVNNLVSFIISHFQLKKDTPINYLLSKLEINNDTK</sequence>
<keyword evidence="2" id="KW-0479">Metal-binding</keyword>
<comment type="caution">
    <text evidence="5">The sequence shown here is derived from an EMBL/GenBank/DDBJ whole genome shotgun (WGS) entry which is preliminary data.</text>
</comment>
<dbReference type="Pfam" id="PF00348">
    <property type="entry name" value="polyprenyl_synt"/>
    <property type="match status" value="1"/>
</dbReference>
<organism evidence="5 6">
    <name type="scientific">Hanseniaspora valbyensis NRRL Y-1626</name>
    <dbReference type="NCBI Taxonomy" id="766949"/>
    <lineage>
        <taxon>Eukaryota</taxon>
        <taxon>Fungi</taxon>
        <taxon>Dikarya</taxon>
        <taxon>Ascomycota</taxon>
        <taxon>Saccharomycotina</taxon>
        <taxon>Saccharomycetes</taxon>
        <taxon>Saccharomycodales</taxon>
        <taxon>Saccharomycodaceae</taxon>
        <taxon>Hanseniaspora</taxon>
    </lineage>
</organism>
<evidence type="ECO:0000313" key="5">
    <source>
        <dbReference type="EMBL" id="OBA27251.1"/>
    </source>
</evidence>
<reference evidence="6" key="1">
    <citation type="journal article" date="2016" name="Proc. Natl. Acad. Sci. U.S.A.">
        <title>Comparative genomics of biotechnologically important yeasts.</title>
        <authorList>
            <person name="Riley R."/>
            <person name="Haridas S."/>
            <person name="Wolfe K.H."/>
            <person name="Lopes M.R."/>
            <person name="Hittinger C.T."/>
            <person name="Goeker M."/>
            <person name="Salamov A.A."/>
            <person name="Wisecaver J.H."/>
            <person name="Long T.M."/>
            <person name="Calvey C.H."/>
            <person name="Aerts A.L."/>
            <person name="Barry K.W."/>
            <person name="Choi C."/>
            <person name="Clum A."/>
            <person name="Coughlan A.Y."/>
            <person name="Deshpande S."/>
            <person name="Douglass A.P."/>
            <person name="Hanson S.J."/>
            <person name="Klenk H.-P."/>
            <person name="LaButti K.M."/>
            <person name="Lapidus A."/>
            <person name="Lindquist E.A."/>
            <person name="Lipzen A.M."/>
            <person name="Meier-Kolthoff J.P."/>
            <person name="Ohm R.A."/>
            <person name="Otillar R.P."/>
            <person name="Pangilinan J.L."/>
            <person name="Peng Y."/>
            <person name="Rokas A."/>
            <person name="Rosa C.A."/>
            <person name="Scheuner C."/>
            <person name="Sibirny A.A."/>
            <person name="Slot J.C."/>
            <person name="Stielow J.B."/>
            <person name="Sun H."/>
            <person name="Kurtzman C.P."/>
            <person name="Blackwell M."/>
            <person name="Grigoriev I.V."/>
            <person name="Jeffries T.W."/>
        </authorList>
    </citation>
    <scope>NUCLEOTIDE SEQUENCE [LARGE SCALE GENOMIC DNA]</scope>
    <source>
        <strain evidence="6">NRRL Y-1626</strain>
    </source>
</reference>
<keyword evidence="3" id="KW-0460">Magnesium</keyword>
<dbReference type="PANTHER" id="PTHR12001:SF44">
    <property type="entry name" value="GERANYLGERANYL PYROPHOSPHATE SYNTHASE"/>
    <property type="match status" value="1"/>
</dbReference>
<comment type="similarity">
    <text evidence="4">Belongs to the FPP/GGPP synthase family.</text>
</comment>
<dbReference type="Gene3D" id="1.10.600.10">
    <property type="entry name" value="Farnesyl Diphosphate Synthase"/>
    <property type="match status" value="1"/>
</dbReference>
<proteinExistence type="inferred from homology"/>
<dbReference type="InterPro" id="IPR033749">
    <property type="entry name" value="Polyprenyl_synt_CS"/>
</dbReference>
<evidence type="ECO:0000256" key="4">
    <source>
        <dbReference type="RuleBase" id="RU004466"/>
    </source>
</evidence>
<dbReference type="EMBL" id="LXPE01000010">
    <property type="protein sequence ID" value="OBA27251.1"/>
    <property type="molecule type" value="Genomic_DNA"/>
</dbReference>
<accession>A0A1B7TEU5</accession>
<evidence type="ECO:0000256" key="1">
    <source>
        <dbReference type="ARBA" id="ARBA00022679"/>
    </source>
</evidence>
<dbReference type="GO" id="GO:0004659">
    <property type="term" value="F:prenyltransferase activity"/>
    <property type="evidence" value="ECO:0007669"/>
    <property type="project" value="InterPro"/>
</dbReference>
<keyword evidence="6" id="KW-1185">Reference proteome</keyword>
<dbReference type="InterPro" id="IPR000092">
    <property type="entry name" value="Polyprenyl_synt"/>
</dbReference>
<dbReference type="OrthoDB" id="6921389at2759"/>
<evidence type="ECO:0000313" key="6">
    <source>
        <dbReference type="Proteomes" id="UP000092321"/>
    </source>
</evidence>
<dbReference type="SUPFAM" id="SSF48576">
    <property type="entry name" value="Terpenoid synthases"/>
    <property type="match status" value="1"/>
</dbReference>
<dbReference type="Proteomes" id="UP000092321">
    <property type="component" value="Unassembled WGS sequence"/>
</dbReference>
<name>A0A1B7TEU5_9ASCO</name>
<gene>
    <name evidence="5" type="ORF">HANVADRAFT_48508</name>
</gene>
<evidence type="ECO:0000256" key="2">
    <source>
        <dbReference type="ARBA" id="ARBA00022723"/>
    </source>
</evidence>
<keyword evidence="1 4" id="KW-0808">Transferase</keyword>
<dbReference type="PROSITE" id="PS00444">
    <property type="entry name" value="POLYPRENYL_SYNTHASE_2"/>
    <property type="match status" value="1"/>
</dbReference>
<dbReference type="GO" id="GO:0046872">
    <property type="term" value="F:metal ion binding"/>
    <property type="evidence" value="ECO:0007669"/>
    <property type="project" value="UniProtKB-KW"/>
</dbReference>
<dbReference type="GO" id="GO:0008299">
    <property type="term" value="P:isoprenoid biosynthetic process"/>
    <property type="evidence" value="ECO:0007669"/>
    <property type="project" value="InterPro"/>
</dbReference>